<dbReference type="Gene3D" id="3.40.50.980">
    <property type="match status" value="2"/>
</dbReference>
<dbReference type="Pfam" id="PF00668">
    <property type="entry name" value="Condensation"/>
    <property type="match status" value="2"/>
</dbReference>
<dbReference type="PROSITE" id="PS00455">
    <property type="entry name" value="AMP_BINDING"/>
    <property type="match status" value="1"/>
</dbReference>
<keyword evidence="6" id="KW-1185">Reference proteome</keyword>
<dbReference type="Gene3D" id="3.30.300.30">
    <property type="match status" value="1"/>
</dbReference>
<evidence type="ECO:0000256" key="1">
    <source>
        <dbReference type="ARBA" id="ARBA00001957"/>
    </source>
</evidence>
<feature type="domain" description="Carrier" evidence="4">
    <location>
        <begin position="1075"/>
        <end position="1150"/>
    </location>
</feature>
<dbReference type="InterPro" id="IPR000873">
    <property type="entry name" value="AMP-dep_synth/lig_dom"/>
</dbReference>
<dbReference type="CDD" id="cd19531">
    <property type="entry name" value="LCL_NRPS-like"/>
    <property type="match status" value="1"/>
</dbReference>
<dbReference type="Gene3D" id="3.30.559.30">
    <property type="entry name" value="Nonribosomal peptide synthetase, condensation domain"/>
    <property type="match status" value="2"/>
</dbReference>
<dbReference type="InterPro" id="IPR044894">
    <property type="entry name" value="TubC_N_sf"/>
</dbReference>
<proteinExistence type="predicted"/>
<name>A0ABM8JVD1_9GAMM</name>
<evidence type="ECO:0000256" key="3">
    <source>
        <dbReference type="ARBA" id="ARBA00022553"/>
    </source>
</evidence>
<dbReference type="InterPro" id="IPR001242">
    <property type="entry name" value="Condensation_dom"/>
</dbReference>
<keyword evidence="3" id="KW-0597">Phosphoprotein</keyword>
<dbReference type="InterPro" id="IPR009081">
    <property type="entry name" value="PP-bd_ACP"/>
</dbReference>
<accession>A0ABM8JVD1</accession>
<dbReference type="PROSITE" id="PS00012">
    <property type="entry name" value="PHOSPHOPANTETHEINE"/>
    <property type="match status" value="1"/>
</dbReference>
<evidence type="ECO:0000313" key="5">
    <source>
        <dbReference type="EMBL" id="BET96658.1"/>
    </source>
</evidence>
<protein>
    <recommendedName>
        <fullName evidence="4">Carrier domain-containing protein</fullName>
    </recommendedName>
</protein>
<dbReference type="Gene3D" id="3.30.559.10">
    <property type="entry name" value="Chloramphenicol acetyltransferase-like domain"/>
    <property type="match status" value="2"/>
</dbReference>
<dbReference type="Gene3D" id="3.40.50.1820">
    <property type="entry name" value="alpha/beta hydrolase"/>
    <property type="match status" value="1"/>
</dbReference>
<dbReference type="InterPro" id="IPR029058">
    <property type="entry name" value="AB_hydrolase_fold"/>
</dbReference>
<sequence>MKNAARIINEALEAGITLFVANNRLQYETRGGSIPPEMLNEWKRYKLELIDFLNQLESASANTHQLQSIPNYGQAEHYPLSFAQQRLWLVDQLFGGSSQYNCPGYFRLREPLNLQAFEAALGTVLERHEVLRTYFNVVDDEPRQFVASSYNLPIILSDLSTLPEAERESQINKISEEEERTFNLSTDLMLRVRLLKLAENDYVILYVLHHIASDGWSLAIFLSELFTLYRAYCRGEKNPLPPLKIQYTDYSRWQREWLQGDILEKQLTYWQKQLSGITPLHSLPLDNPRPEKPRAKGQIHTQRISKHLTAKIKSLCDQHEVTLYMFLETAFAVLLSRYSNEKDILVGTVIAGRRHRDIESLIGFFVNSLVIRTDLSDQPTFSELLKQNSRTILDAYENQDLPFEMLVEKLGSERKLNYNPIFQITFTVQNNQQCIPLEQDNGVRNEDASHIRARFDLEIHVYEDENEKDLSIIGISDATLFKSATIDRLLTNYETLLTHIVDAMEHGAEAGEPSVHDIPLLAQPEMHTLLHEWNGQRVNFPSGKSFHELCFHELFEEQVGQYSEKTALVFGDDILSYQALNEQANQLAHYLLKQGIEPDTLIALCIPRSLQAVVALLGTLKAGGAFLSLDPSYPTARLQYMLEHSEAKFILTETGLTEKLPISQQKVICLDDESVQLQLQQMPVGNMTETERPFPLTGNHLAYVMYTSGSTGKPKGTMLEHKGWVNLALSQPALFGVDAHSRGLQFASWSFDAMILEISMTLAYGATLYLISENQQRSPELLDELVEKYQITHAVLPPALLPLLNFNKWRSVATLLLAGETVMPQISLQWQQNRRLFNVYGPTECTSIVTTALLTGKRITIGSPLPNTIMRILDTRDHLVPIGVVGELHIGGTQLARGYLNEAELTEKQFIRDPYRQHQTEFPESKLYRTGDLVRWTSDGQLEFIGRIDSQIKIRSHRIELGEIESILIGHDALSHAAVVAYGQDQDKKLIAYVCPTAEWLDKKGLKFNPDQNAAIKTELSELLESALKKQLPEYMVPSFYIPLEQMPLTLTNKVDKKSLPSLHESDFHRQKYVAPRNETEKKLCQLWQEHLNINQVGIYDNFFALGGHSLLGVKLTASIKIALDNSFSMYQLFKNPTIAQISSLIDNAEKPASPSVQETTQRRADGKIPISNNQQMFLPLLWQENLEKCFHVPIALLMKGNLDRNALEKSLHTIVARHESLHLRFYKENDQIFGQPDRNMKINLQTIEPSSREIEEGQLFAEINRVWKENLKIPFDIYQSPLIRALLLPISETNFALLLDIHHFIFDGWSANILITELLQLYVAYSQQKEPALPPVTVQYSDYIYSELDKFHADEEYQNQIGFWQKQFADINIEHTFLADFTKRLDSEGHYNSRSITISDSLIKAVSQYCETNNITHYMLFMALFHTSLFMYSGVSQNIVTSPRFDRDSVGSQQAIGLFIKDLIVKSTINKKMSLHDIIQQISQFIYSALENLSVCLFPAANNIANDKIISTIFNTTFNYMDITSDDRLSLPNLEIEFVDIEPVHFESLGMVFVNTPQKKVCELNYNTDLYTEEDVSELLRHYERLLDIIIDGREKESINHFYD</sequence>
<dbReference type="RefSeq" id="WP_374053391.1">
    <property type="nucleotide sequence ID" value="NZ_AP028978.1"/>
</dbReference>
<organism evidence="5 6">
    <name type="scientific">Xenorhabdus taiwanensis</name>
    <dbReference type="NCBI Taxonomy" id="3085177"/>
    <lineage>
        <taxon>Bacteria</taxon>
        <taxon>Pseudomonadati</taxon>
        <taxon>Pseudomonadota</taxon>
        <taxon>Gammaproteobacteria</taxon>
        <taxon>Enterobacterales</taxon>
        <taxon>Morganellaceae</taxon>
        <taxon>Xenorhabdus</taxon>
    </lineage>
</organism>
<dbReference type="InterPro" id="IPR036736">
    <property type="entry name" value="ACP-like_sf"/>
</dbReference>
<dbReference type="Gene3D" id="2.30.38.10">
    <property type="entry name" value="Luciferase, Domain 3"/>
    <property type="match status" value="1"/>
</dbReference>
<dbReference type="SUPFAM" id="SSF56801">
    <property type="entry name" value="Acetyl-CoA synthetase-like"/>
    <property type="match status" value="1"/>
</dbReference>
<dbReference type="SUPFAM" id="SSF52777">
    <property type="entry name" value="CoA-dependent acyltransferases"/>
    <property type="match status" value="4"/>
</dbReference>
<dbReference type="NCBIfam" id="TIGR01733">
    <property type="entry name" value="AA-adenyl-dom"/>
    <property type="match status" value="1"/>
</dbReference>
<dbReference type="PANTHER" id="PTHR45527:SF1">
    <property type="entry name" value="FATTY ACID SYNTHASE"/>
    <property type="match status" value="1"/>
</dbReference>
<dbReference type="InterPro" id="IPR006162">
    <property type="entry name" value="Ppantetheine_attach_site"/>
</dbReference>
<evidence type="ECO:0000313" key="6">
    <source>
        <dbReference type="Proteomes" id="UP001529514"/>
    </source>
</evidence>
<dbReference type="InterPro" id="IPR025110">
    <property type="entry name" value="AMP-bd_C"/>
</dbReference>
<dbReference type="InterPro" id="IPR023213">
    <property type="entry name" value="CAT-like_dom_sf"/>
</dbReference>
<dbReference type="EMBL" id="AP028978">
    <property type="protein sequence ID" value="BET96658.1"/>
    <property type="molecule type" value="Genomic_DNA"/>
</dbReference>
<dbReference type="Pfam" id="PF00550">
    <property type="entry name" value="PP-binding"/>
    <property type="match status" value="1"/>
</dbReference>
<evidence type="ECO:0000256" key="2">
    <source>
        <dbReference type="ARBA" id="ARBA00022450"/>
    </source>
</evidence>
<dbReference type="PANTHER" id="PTHR45527">
    <property type="entry name" value="NONRIBOSOMAL PEPTIDE SYNTHETASE"/>
    <property type="match status" value="1"/>
</dbReference>
<gene>
    <name evidence="5" type="ORF">TCT1_15790</name>
</gene>
<dbReference type="Pfam" id="PF00501">
    <property type="entry name" value="AMP-binding"/>
    <property type="match status" value="1"/>
</dbReference>
<dbReference type="SUPFAM" id="SSF47336">
    <property type="entry name" value="ACP-like"/>
    <property type="match status" value="1"/>
</dbReference>
<comment type="cofactor">
    <cofactor evidence="1">
        <name>pantetheine 4'-phosphate</name>
        <dbReference type="ChEBI" id="CHEBI:47942"/>
    </cofactor>
</comment>
<dbReference type="PROSITE" id="PS50075">
    <property type="entry name" value="CARRIER"/>
    <property type="match status" value="1"/>
</dbReference>
<dbReference type="Pfam" id="PF18563">
    <property type="entry name" value="TubC_N"/>
    <property type="match status" value="1"/>
</dbReference>
<dbReference type="Proteomes" id="UP001529514">
    <property type="component" value="Chromosome"/>
</dbReference>
<dbReference type="InterPro" id="IPR010071">
    <property type="entry name" value="AA_adenyl_dom"/>
</dbReference>
<dbReference type="Gene3D" id="1.10.10.1830">
    <property type="entry name" value="Non-ribosomal peptide synthase, adenylation domain"/>
    <property type="match status" value="1"/>
</dbReference>
<reference evidence="5 6" key="1">
    <citation type="submission" date="2023-10" db="EMBL/GenBank/DDBJ databases">
        <title>Xenorhabdus taiwanensis sp. nov., a symbiotic bacterium associated with the entomopathogenic nematode Steinernema taiwanensis.</title>
        <authorList>
            <person name="Tseng C.T."/>
            <person name="Shu H.Y."/>
            <person name="Chen M.H."/>
            <person name="Fang Y.J."/>
            <person name="Wu T.L."/>
            <person name="Lin Y.C."/>
            <person name="Huang C.J."/>
        </authorList>
    </citation>
    <scope>NUCLEOTIDE SEQUENCE [LARGE SCALE GENOMIC DNA]</scope>
    <source>
        <strain evidence="5 6">TCT-1</strain>
    </source>
</reference>
<dbReference type="CDD" id="cd05930">
    <property type="entry name" value="A_NRPS"/>
    <property type="match status" value="1"/>
</dbReference>
<dbReference type="Pfam" id="PF13193">
    <property type="entry name" value="AMP-binding_C"/>
    <property type="match status" value="1"/>
</dbReference>
<dbReference type="InterPro" id="IPR041464">
    <property type="entry name" value="TubC_N"/>
</dbReference>
<dbReference type="InterPro" id="IPR045851">
    <property type="entry name" value="AMP-bd_C_sf"/>
</dbReference>
<dbReference type="InterPro" id="IPR020845">
    <property type="entry name" value="AMP-binding_CS"/>
</dbReference>
<keyword evidence="2" id="KW-0596">Phosphopantetheine</keyword>
<evidence type="ECO:0000259" key="4">
    <source>
        <dbReference type="PROSITE" id="PS50075"/>
    </source>
</evidence>